<accession>A0ABR7HVP3</accession>
<keyword evidence="2" id="KW-1185">Reference proteome</keyword>
<comment type="caution">
    <text evidence="1">The sequence shown here is derived from an EMBL/GenBank/DDBJ whole genome shotgun (WGS) entry which is preliminary data.</text>
</comment>
<protein>
    <submittedName>
        <fullName evidence="1">Uncharacterized protein</fullName>
    </submittedName>
</protein>
<dbReference type="RefSeq" id="WP_186964069.1">
    <property type="nucleotide sequence ID" value="NZ_JACOPR010000007.1"/>
</dbReference>
<proteinExistence type="predicted"/>
<reference evidence="1 2" key="1">
    <citation type="submission" date="2020-08" db="EMBL/GenBank/DDBJ databases">
        <title>Genome public.</title>
        <authorList>
            <person name="Liu C."/>
            <person name="Sun Q."/>
        </authorList>
    </citation>
    <scope>NUCLEOTIDE SEQUENCE [LARGE SCALE GENOMIC DNA]</scope>
    <source>
        <strain evidence="1 2">New-38</strain>
    </source>
</reference>
<sequence>MKFTICHDTSKKTLAIPRAALQLSGLEDAERLTLHAGHGCVVLTRQEPSAAELLSAVHLLHDRAVHFITLLALKSHGAKELPHSKLRNPLQRYDSAYLSMLEHCGVELDRLGCLLSQEANKHG</sequence>
<dbReference type="EMBL" id="JACOPR010000007">
    <property type="protein sequence ID" value="MBC5731501.1"/>
    <property type="molecule type" value="Genomic_DNA"/>
</dbReference>
<gene>
    <name evidence="1" type="ORF">H8S34_11760</name>
</gene>
<evidence type="ECO:0000313" key="2">
    <source>
        <dbReference type="Proteomes" id="UP000660021"/>
    </source>
</evidence>
<name>A0ABR7HVP3_9FIRM</name>
<dbReference type="Proteomes" id="UP000660021">
    <property type="component" value="Unassembled WGS sequence"/>
</dbReference>
<evidence type="ECO:0000313" key="1">
    <source>
        <dbReference type="EMBL" id="MBC5731501.1"/>
    </source>
</evidence>
<organism evidence="1 2">
    <name type="scientific">Pseudoflavonifractor hominis</name>
    <dbReference type="NCBI Taxonomy" id="2763059"/>
    <lineage>
        <taxon>Bacteria</taxon>
        <taxon>Bacillati</taxon>
        <taxon>Bacillota</taxon>
        <taxon>Clostridia</taxon>
        <taxon>Eubacteriales</taxon>
        <taxon>Oscillospiraceae</taxon>
        <taxon>Pseudoflavonifractor</taxon>
    </lineage>
</organism>